<keyword evidence="2 4" id="KW-0547">Nucleotide-binding</keyword>
<dbReference type="InterPro" id="IPR011761">
    <property type="entry name" value="ATP-grasp"/>
</dbReference>
<dbReference type="Gene3D" id="3.40.50.20">
    <property type="match status" value="1"/>
</dbReference>
<evidence type="ECO:0000256" key="1">
    <source>
        <dbReference type="ARBA" id="ARBA00022598"/>
    </source>
</evidence>
<evidence type="ECO:0000256" key="2">
    <source>
        <dbReference type="ARBA" id="ARBA00022741"/>
    </source>
</evidence>
<dbReference type="KEGG" id="sya:A6768_14580"/>
<sequence length="348" mass="38202">MNMPVVFEPTQEGAVTLVANSGRRASSRRSLRMMMSSAGRRVSLLRSFRQSAAQLGADLSIYGCDLQPEWSPACIEADKAFAAPSAESTAFIPAMLEICEQENIGLIVPTIDTELIAFARARDKFAALGCHVAVSSEQVVTMARDKLATARFLSAAGVHAPRTASAKDVLRGREEMVFPLLAKPRHGSSSRGIMMVETLNELLTLDAKEPYIVQQFIPGREFTVNLYFDAEGRLKCAVPHERLKVRAGEVEKGVTLRSQPLADMARQIAAACKGARGALCFQVRLAENGMPFVFEINARFGGGYPLTHHAGAQFTTWMLEECLNLPRTANDEWQSDMLMLRFDDAVFV</sequence>
<dbReference type="InterPro" id="IPR048764">
    <property type="entry name" value="PylC_N"/>
</dbReference>
<evidence type="ECO:0000313" key="6">
    <source>
        <dbReference type="EMBL" id="ATI81086.1"/>
    </source>
</evidence>
<evidence type="ECO:0000256" key="3">
    <source>
        <dbReference type="ARBA" id="ARBA00022840"/>
    </source>
</evidence>
<gene>
    <name evidence="6" type="ORF">A6768_14580</name>
</gene>
<dbReference type="PANTHER" id="PTHR43585:SF2">
    <property type="entry name" value="ATP-GRASP ENZYME FSQD"/>
    <property type="match status" value="1"/>
</dbReference>
<dbReference type="GO" id="GO:0046872">
    <property type="term" value="F:metal ion binding"/>
    <property type="evidence" value="ECO:0007669"/>
    <property type="project" value="InterPro"/>
</dbReference>
<evidence type="ECO:0000259" key="5">
    <source>
        <dbReference type="PROSITE" id="PS50975"/>
    </source>
</evidence>
<dbReference type="GO" id="GO:0005524">
    <property type="term" value="F:ATP binding"/>
    <property type="evidence" value="ECO:0007669"/>
    <property type="project" value="UniProtKB-UniRule"/>
</dbReference>
<dbReference type="Gene3D" id="3.30.1490.20">
    <property type="entry name" value="ATP-grasp fold, A domain"/>
    <property type="match status" value="1"/>
</dbReference>
<dbReference type="Pfam" id="PF21360">
    <property type="entry name" value="PylC-like_N"/>
    <property type="match status" value="1"/>
</dbReference>
<dbReference type="InterPro" id="IPR003806">
    <property type="entry name" value="ATP-grasp_PylC-type"/>
</dbReference>
<dbReference type="AlphaFoldDB" id="A0A291N187"/>
<dbReference type="PANTHER" id="PTHR43585">
    <property type="entry name" value="FUMIPYRROLE BIOSYNTHESIS PROTEIN C"/>
    <property type="match status" value="1"/>
</dbReference>
<dbReference type="GO" id="GO:0016874">
    <property type="term" value="F:ligase activity"/>
    <property type="evidence" value="ECO:0007669"/>
    <property type="project" value="UniProtKB-KW"/>
</dbReference>
<evidence type="ECO:0000256" key="4">
    <source>
        <dbReference type="PROSITE-ProRule" id="PRU00409"/>
    </source>
</evidence>
<proteinExistence type="predicted"/>
<reference evidence="6 7" key="1">
    <citation type="submission" date="2017-10" db="EMBL/GenBank/DDBJ databases">
        <title>Sphingobium yanoikuyae S72.</title>
        <authorList>
            <person name="Sanchez E."/>
            <person name="Bustos P."/>
            <person name="Mendoza P."/>
            <person name="Guo X."/>
            <person name="Mendoza A."/>
        </authorList>
    </citation>
    <scope>NUCLEOTIDE SEQUENCE [LARGE SCALE GENOMIC DNA]</scope>
    <source>
        <strain evidence="6 7">S72</strain>
    </source>
</reference>
<dbReference type="Proteomes" id="UP000219422">
    <property type="component" value="Chromosome"/>
</dbReference>
<accession>A0A291N187</accession>
<dbReference type="Pfam" id="PF02655">
    <property type="entry name" value="ATP-grasp_3"/>
    <property type="match status" value="1"/>
</dbReference>
<dbReference type="EMBL" id="CP023741">
    <property type="protein sequence ID" value="ATI81086.1"/>
    <property type="molecule type" value="Genomic_DNA"/>
</dbReference>
<feature type="domain" description="ATP-grasp" evidence="5">
    <location>
        <begin position="150"/>
        <end position="323"/>
    </location>
</feature>
<dbReference type="Gene3D" id="3.30.470.20">
    <property type="entry name" value="ATP-grasp fold, B domain"/>
    <property type="match status" value="1"/>
</dbReference>
<name>A0A291N187_SPHYA</name>
<dbReference type="SUPFAM" id="SSF56059">
    <property type="entry name" value="Glutathione synthetase ATP-binding domain-like"/>
    <property type="match status" value="1"/>
</dbReference>
<organism evidence="6 7">
    <name type="scientific">Sphingobium yanoikuyae</name>
    <name type="common">Sphingomonas yanoikuyae</name>
    <dbReference type="NCBI Taxonomy" id="13690"/>
    <lineage>
        <taxon>Bacteria</taxon>
        <taxon>Pseudomonadati</taxon>
        <taxon>Pseudomonadota</taxon>
        <taxon>Alphaproteobacteria</taxon>
        <taxon>Sphingomonadales</taxon>
        <taxon>Sphingomonadaceae</taxon>
        <taxon>Sphingobium</taxon>
    </lineage>
</organism>
<dbReference type="InterPro" id="IPR013815">
    <property type="entry name" value="ATP_grasp_subdomain_1"/>
</dbReference>
<dbReference type="PROSITE" id="PS50975">
    <property type="entry name" value="ATP_GRASP"/>
    <property type="match status" value="1"/>
</dbReference>
<evidence type="ECO:0000313" key="7">
    <source>
        <dbReference type="Proteomes" id="UP000219422"/>
    </source>
</evidence>
<keyword evidence="1" id="KW-0436">Ligase</keyword>
<dbReference type="RefSeq" id="WP_097384143.1">
    <property type="nucleotide sequence ID" value="NZ_CP023741.1"/>
</dbReference>
<keyword evidence="3 4" id="KW-0067">ATP-binding</keyword>
<protein>
    <recommendedName>
        <fullName evidence="5">ATP-grasp domain-containing protein</fullName>
    </recommendedName>
</protein>
<dbReference type="GeneID" id="57778062"/>
<dbReference type="InterPro" id="IPR052032">
    <property type="entry name" value="ATP-dep_AA_Ligase"/>
</dbReference>